<dbReference type="SUPFAM" id="SSF55315">
    <property type="entry name" value="L30e-like"/>
    <property type="match status" value="1"/>
</dbReference>
<proteinExistence type="predicted"/>
<dbReference type="EMBL" id="DTDH01000087">
    <property type="protein sequence ID" value="HGT98380.1"/>
    <property type="molecule type" value="Genomic_DNA"/>
</dbReference>
<feature type="domain" description="eRF1" evidence="1">
    <location>
        <begin position="131"/>
        <end position="227"/>
    </location>
</feature>
<comment type="caution">
    <text evidence="3">The sequence shown here is derived from an EMBL/GenBank/DDBJ whole genome shotgun (WGS) entry which is preliminary data.</text>
</comment>
<dbReference type="GO" id="GO:0070481">
    <property type="term" value="P:nuclear-transcribed mRNA catabolic process, non-stop decay"/>
    <property type="evidence" value="ECO:0007669"/>
    <property type="project" value="InterPro"/>
</dbReference>
<dbReference type="Gene3D" id="3.30.420.60">
    <property type="entry name" value="eRF1 domain 2"/>
    <property type="match status" value="1"/>
</dbReference>
<name>A0A7J3MY48_9CREN</name>
<dbReference type="GO" id="GO:0071025">
    <property type="term" value="P:RNA surveillance"/>
    <property type="evidence" value="ECO:0007669"/>
    <property type="project" value="InterPro"/>
</dbReference>
<dbReference type="SUPFAM" id="SSF53137">
    <property type="entry name" value="Translational machinery components"/>
    <property type="match status" value="1"/>
</dbReference>
<dbReference type="PANTHER" id="PTHR10853">
    <property type="entry name" value="PELOTA"/>
    <property type="match status" value="1"/>
</dbReference>
<dbReference type="GO" id="GO:0032790">
    <property type="term" value="P:ribosome disassembly"/>
    <property type="evidence" value="ECO:0007669"/>
    <property type="project" value="TreeGrafter"/>
</dbReference>
<organism evidence="3">
    <name type="scientific">Ignisphaera aggregans</name>
    <dbReference type="NCBI Taxonomy" id="334771"/>
    <lineage>
        <taxon>Archaea</taxon>
        <taxon>Thermoproteota</taxon>
        <taxon>Thermoprotei</taxon>
        <taxon>Desulfurococcales</taxon>
        <taxon>Desulfurococcaceae</taxon>
        <taxon>Ignisphaera</taxon>
    </lineage>
</organism>
<dbReference type="GO" id="GO:0005737">
    <property type="term" value="C:cytoplasm"/>
    <property type="evidence" value="ECO:0007669"/>
    <property type="project" value="TreeGrafter"/>
</dbReference>
<dbReference type="InterPro" id="IPR005142">
    <property type="entry name" value="eRF1_3"/>
</dbReference>
<dbReference type="Pfam" id="PF03465">
    <property type="entry name" value="eRF1_3"/>
    <property type="match status" value="1"/>
</dbReference>
<evidence type="ECO:0000313" key="2">
    <source>
        <dbReference type="EMBL" id="HFQ78929.1"/>
    </source>
</evidence>
<reference evidence="3" key="1">
    <citation type="journal article" date="2020" name="mSystems">
        <title>Genome- and Community-Level Interaction Insights into Carbon Utilization and Element Cycling Functions of Hydrothermarchaeota in Hydrothermal Sediment.</title>
        <authorList>
            <person name="Zhou Z."/>
            <person name="Liu Y."/>
            <person name="Xu W."/>
            <person name="Pan J."/>
            <person name="Luo Z.H."/>
            <person name="Li M."/>
        </authorList>
    </citation>
    <scope>NUCLEOTIDE SEQUENCE [LARGE SCALE GENOMIC DNA]</scope>
    <source>
        <strain evidence="2">SpSt-629</strain>
        <strain evidence="3">SpSt-688</strain>
    </source>
</reference>
<dbReference type="Gene3D" id="3.30.1330.30">
    <property type="match status" value="1"/>
</dbReference>
<dbReference type="GO" id="GO:0070966">
    <property type="term" value="P:nuclear-transcribed mRNA catabolic process, no-go decay"/>
    <property type="evidence" value="ECO:0007669"/>
    <property type="project" value="InterPro"/>
</dbReference>
<dbReference type="EMBL" id="DTAU01000087">
    <property type="protein sequence ID" value="HFQ78929.1"/>
    <property type="molecule type" value="Genomic_DNA"/>
</dbReference>
<gene>
    <name evidence="2" type="ORF">ENT99_04400</name>
    <name evidence="3" type="ORF">ENU64_02995</name>
</gene>
<dbReference type="InterPro" id="IPR042226">
    <property type="entry name" value="eFR1_2_sf"/>
</dbReference>
<protein>
    <recommendedName>
        <fullName evidence="1">eRF1 domain-containing protein</fullName>
    </recommendedName>
</protein>
<dbReference type="PANTHER" id="PTHR10853:SF0">
    <property type="entry name" value="PROTEIN PELOTA HOMOLOG"/>
    <property type="match status" value="1"/>
</dbReference>
<dbReference type="InterPro" id="IPR029064">
    <property type="entry name" value="Ribosomal_eL30-like_sf"/>
</dbReference>
<dbReference type="GO" id="GO:0070651">
    <property type="term" value="P:nonfunctional rRNA decay"/>
    <property type="evidence" value="ECO:0007669"/>
    <property type="project" value="TreeGrafter"/>
</dbReference>
<dbReference type="AlphaFoldDB" id="A0A7J3MY48"/>
<evidence type="ECO:0000313" key="3">
    <source>
        <dbReference type="EMBL" id="HGT98380.1"/>
    </source>
</evidence>
<dbReference type="InterPro" id="IPR004405">
    <property type="entry name" value="TF_pelota"/>
</dbReference>
<accession>A0A7J3MY48</accession>
<sequence length="240" mass="26985">MLKFLKPMNLLLVSVDFDEYSIALLQMQGLRIVDEKNVSLPVSDEGFEEAVEDLVDELARRIVETARRYRVEAVVIGSPGDLKNRIKKVIESLDRELRIYTDSVANGGYAGLQELLHRDIVRSVIKDTAIAKASEILEYFDMLIVKDIGRVAYGIDHVEIAAEVGAVEKLLIIDELLSGFSEIREKIDKILRNVVEKNGNIVIVPSKSPPGERVKMLGGVMAILRYALDTEWLKNSKDYN</sequence>
<evidence type="ECO:0000259" key="1">
    <source>
        <dbReference type="Pfam" id="PF03465"/>
    </source>
</evidence>